<evidence type="ECO:0000313" key="1">
    <source>
        <dbReference type="EMBL" id="KAJ5179429.1"/>
    </source>
</evidence>
<gene>
    <name evidence="1" type="ORF">N7492_002639</name>
</gene>
<dbReference type="Proteomes" id="UP001146351">
    <property type="component" value="Unassembled WGS sequence"/>
</dbReference>
<dbReference type="EMBL" id="JAPQKO010000002">
    <property type="protein sequence ID" value="KAJ5179429.1"/>
    <property type="molecule type" value="Genomic_DNA"/>
</dbReference>
<dbReference type="AlphaFoldDB" id="A0A9W9II66"/>
<name>A0A9W9II66_9EURO</name>
<sequence>MDKDEVEDVGVSVGNLSDSDIIGTTEKQLREIGNMPNEGVVLDSPWTSASGVMTVDPSVLALVVKNTGGGGVVRVLGKPAKYTKTDGLLGEVLLALKPGEKFLLLDKVICQLPSEQNANTRSQIRRDLHFHGGEGVKQRQFQLEDWAARFILLQQVQDGLPVTETLASCEEIDKLASGEINGLVGWLAW</sequence>
<evidence type="ECO:0000313" key="2">
    <source>
        <dbReference type="Proteomes" id="UP001146351"/>
    </source>
</evidence>
<proteinExistence type="predicted"/>
<reference evidence="1" key="1">
    <citation type="submission" date="2022-11" db="EMBL/GenBank/DDBJ databases">
        <authorList>
            <person name="Petersen C."/>
        </authorList>
    </citation>
    <scope>NUCLEOTIDE SEQUENCE</scope>
    <source>
        <strain evidence="1">IBT 21917</strain>
    </source>
</reference>
<keyword evidence="2" id="KW-1185">Reference proteome</keyword>
<comment type="caution">
    <text evidence="1">The sequence shown here is derived from an EMBL/GenBank/DDBJ whole genome shotgun (WGS) entry which is preliminary data.</text>
</comment>
<organism evidence="1 2">
    <name type="scientific">Penicillium capsulatum</name>
    <dbReference type="NCBI Taxonomy" id="69766"/>
    <lineage>
        <taxon>Eukaryota</taxon>
        <taxon>Fungi</taxon>
        <taxon>Dikarya</taxon>
        <taxon>Ascomycota</taxon>
        <taxon>Pezizomycotina</taxon>
        <taxon>Eurotiomycetes</taxon>
        <taxon>Eurotiomycetidae</taxon>
        <taxon>Eurotiales</taxon>
        <taxon>Aspergillaceae</taxon>
        <taxon>Penicillium</taxon>
    </lineage>
</organism>
<dbReference type="OrthoDB" id="10559390at2759"/>
<protein>
    <submittedName>
        <fullName evidence="1">Uncharacterized protein</fullName>
    </submittedName>
</protein>
<reference evidence="1" key="2">
    <citation type="journal article" date="2023" name="IMA Fungus">
        <title>Comparative genomic study of the Penicillium genus elucidates a diverse pangenome and 15 lateral gene transfer events.</title>
        <authorList>
            <person name="Petersen C."/>
            <person name="Sorensen T."/>
            <person name="Nielsen M.R."/>
            <person name="Sondergaard T.E."/>
            <person name="Sorensen J.L."/>
            <person name="Fitzpatrick D.A."/>
            <person name="Frisvad J.C."/>
            <person name="Nielsen K.L."/>
        </authorList>
    </citation>
    <scope>NUCLEOTIDE SEQUENCE</scope>
    <source>
        <strain evidence="1">IBT 21917</strain>
    </source>
</reference>
<accession>A0A9W9II66</accession>